<dbReference type="InterPro" id="IPR050951">
    <property type="entry name" value="Retrovirus_Pol_polyprotein"/>
</dbReference>
<dbReference type="Gene3D" id="3.30.420.10">
    <property type="entry name" value="Ribonuclease H-like superfamily/Ribonuclease H"/>
    <property type="match status" value="1"/>
</dbReference>
<dbReference type="InterPro" id="IPR036397">
    <property type="entry name" value="RNaseH_sf"/>
</dbReference>
<feature type="region of interest" description="Disordered" evidence="1">
    <location>
        <begin position="186"/>
        <end position="233"/>
    </location>
</feature>
<dbReference type="PANTHER" id="PTHR37984:SF12">
    <property type="entry name" value="RIBONUCLEASE H"/>
    <property type="match status" value="1"/>
</dbReference>
<organism evidence="2 3">
    <name type="scientific">Dryococelus australis</name>
    <dbReference type="NCBI Taxonomy" id="614101"/>
    <lineage>
        <taxon>Eukaryota</taxon>
        <taxon>Metazoa</taxon>
        <taxon>Ecdysozoa</taxon>
        <taxon>Arthropoda</taxon>
        <taxon>Hexapoda</taxon>
        <taxon>Insecta</taxon>
        <taxon>Pterygota</taxon>
        <taxon>Neoptera</taxon>
        <taxon>Polyneoptera</taxon>
        <taxon>Phasmatodea</taxon>
        <taxon>Verophasmatodea</taxon>
        <taxon>Anareolatae</taxon>
        <taxon>Phasmatidae</taxon>
        <taxon>Eurycanthinae</taxon>
        <taxon>Dryococelus</taxon>
    </lineage>
</organism>
<dbReference type="PANTHER" id="PTHR37984">
    <property type="entry name" value="PROTEIN CBG26694"/>
    <property type="match status" value="1"/>
</dbReference>
<accession>A0ABQ9IKJ2</accession>
<comment type="caution">
    <text evidence="2">The sequence shown here is derived from an EMBL/GenBank/DDBJ whole genome shotgun (WGS) entry which is preliminary data.</text>
</comment>
<evidence type="ECO:0008006" key="4">
    <source>
        <dbReference type="Google" id="ProtNLM"/>
    </source>
</evidence>
<reference evidence="2 3" key="1">
    <citation type="submission" date="2023-02" db="EMBL/GenBank/DDBJ databases">
        <title>LHISI_Scaffold_Assembly.</title>
        <authorList>
            <person name="Stuart O.P."/>
            <person name="Cleave R."/>
            <person name="Magrath M.J.L."/>
            <person name="Mikheyev A.S."/>
        </authorList>
    </citation>
    <scope>NUCLEOTIDE SEQUENCE [LARGE SCALE GENOMIC DNA]</scope>
    <source>
        <strain evidence="2">Daus_M_001</strain>
        <tissue evidence="2">Leg muscle</tissue>
    </source>
</reference>
<evidence type="ECO:0000313" key="2">
    <source>
        <dbReference type="EMBL" id="KAJ8897197.1"/>
    </source>
</evidence>
<evidence type="ECO:0000313" key="3">
    <source>
        <dbReference type="Proteomes" id="UP001159363"/>
    </source>
</evidence>
<proteinExistence type="predicted"/>
<dbReference type="Proteomes" id="UP001159363">
    <property type="component" value="Chromosome 1"/>
</dbReference>
<name>A0ABQ9IKJ2_9NEOP</name>
<sequence>MIIYTPQYHPASNGQADQTVKTLKAEDWHTRLPRMLFSFRTTPITITQKTTAELLMGRNLETIFDGLHPHSSSSAAEVVAQEVRSGNMTEFKENDTVIIHNYVAGSKWIPGVVCTREGPVTYQVQTQHGRMTQQHDQMLQCPLQERPLDHTQHVGQQCQEDSASSFNRTDKVPGCLCQPLQRETQSPVPWVPDQSWEPQEGLGSPAAASGMWTNREDRDQPHSPHSPGDLDVPFLGFPLEDRNEQVGRVLPGRQTAKELRKCFEFSLQSVSTRPHEQDQGLGTPLSSKKQSVGNERVEHPVHLVPALVKQGDASTDELLEISLSLHKATSSANSLPSLALFSISSCLDLFSPLQIRLFKALRTSSTSSISPSCSLWFCCNRLGRISLVVETSIGLLRLWRGKVYWENTRVTRAAETRVRSRKERINGICPFFRVVRPMASRVTTQCLTLKPALRSTRWYEILSGSI</sequence>
<keyword evidence="3" id="KW-1185">Reference proteome</keyword>
<protein>
    <recommendedName>
        <fullName evidence="4">Integrase catalytic domain-containing protein</fullName>
    </recommendedName>
</protein>
<gene>
    <name evidence="2" type="ORF">PR048_002543</name>
</gene>
<dbReference type="EMBL" id="JARBHB010000001">
    <property type="protein sequence ID" value="KAJ8897197.1"/>
    <property type="molecule type" value="Genomic_DNA"/>
</dbReference>
<evidence type="ECO:0000256" key="1">
    <source>
        <dbReference type="SAM" id="MobiDB-lite"/>
    </source>
</evidence>